<evidence type="ECO:0000313" key="3">
    <source>
        <dbReference type="EMBL" id="CAE8735565.1"/>
    </source>
</evidence>
<dbReference type="Proteomes" id="UP000626109">
    <property type="component" value="Unassembled WGS sequence"/>
</dbReference>
<feature type="transmembrane region" description="Helical" evidence="1">
    <location>
        <begin position="133"/>
        <end position="154"/>
    </location>
</feature>
<name>A0A813H3X7_POLGL</name>
<dbReference type="EMBL" id="CAJNNW010036560">
    <property type="protein sequence ID" value="CAE8735565.1"/>
    <property type="molecule type" value="Genomic_DNA"/>
</dbReference>
<keyword evidence="1" id="KW-0812">Transmembrane</keyword>
<dbReference type="EMBL" id="CAJNNV010030383">
    <property type="protein sequence ID" value="CAE8632341.1"/>
    <property type="molecule type" value="Genomic_DNA"/>
</dbReference>
<evidence type="ECO:0000256" key="1">
    <source>
        <dbReference type="SAM" id="Phobius"/>
    </source>
</evidence>
<accession>A0A813H3X7</accession>
<keyword evidence="1" id="KW-1133">Transmembrane helix</keyword>
<reference evidence="2" key="1">
    <citation type="submission" date="2021-02" db="EMBL/GenBank/DDBJ databases">
        <authorList>
            <person name="Dougan E. K."/>
            <person name="Rhodes N."/>
            <person name="Thang M."/>
            <person name="Chan C."/>
        </authorList>
    </citation>
    <scope>NUCLEOTIDE SEQUENCE</scope>
</reference>
<sequence length="157" mass="16841">MEAVAAALVSGADSIAKTDLLREALLAADPRNGARFQHLVEDTLQMPVLAKFLALCKEVDAIVFILEPPTDSSQDQDVRKGLQEASMVSNVPILKNNNMKQLCDHVVSATMNSARIRREALGIKSDPFGMARAVVVIVVVVGVVVLVLLVLLVVGEQ</sequence>
<dbReference type="Proteomes" id="UP000654075">
    <property type="component" value="Unassembled WGS sequence"/>
</dbReference>
<protein>
    <submittedName>
        <fullName evidence="2">Uncharacterized protein</fullName>
    </submittedName>
</protein>
<evidence type="ECO:0000313" key="2">
    <source>
        <dbReference type="EMBL" id="CAE8632341.1"/>
    </source>
</evidence>
<proteinExistence type="predicted"/>
<evidence type="ECO:0000313" key="4">
    <source>
        <dbReference type="Proteomes" id="UP000654075"/>
    </source>
</evidence>
<comment type="caution">
    <text evidence="2">The sequence shown here is derived from an EMBL/GenBank/DDBJ whole genome shotgun (WGS) entry which is preliminary data.</text>
</comment>
<gene>
    <name evidence="2" type="ORF">PGLA1383_LOCUS48323</name>
    <name evidence="3" type="ORF">PGLA2088_LOCUS47902</name>
</gene>
<organism evidence="2 4">
    <name type="scientific">Polarella glacialis</name>
    <name type="common">Dinoflagellate</name>
    <dbReference type="NCBI Taxonomy" id="89957"/>
    <lineage>
        <taxon>Eukaryota</taxon>
        <taxon>Sar</taxon>
        <taxon>Alveolata</taxon>
        <taxon>Dinophyceae</taxon>
        <taxon>Suessiales</taxon>
        <taxon>Suessiaceae</taxon>
        <taxon>Polarella</taxon>
    </lineage>
</organism>
<keyword evidence="1" id="KW-0472">Membrane</keyword>
<keyword evidence="4" id="KW-1185">Reference proteome</keyword>
<dbReference type="AlphaFoldDB" id="A0A813H3X7"/>